<dbReference type="InterPro" id="IPR036188">
    <property type="entry name" value="FAD/NAD-bd_sf"/>
</dbReference>
<proteinExistence type="inferred from homology"/>
<dbReference type="SUPFAM" id="SSF51905">
    <property type="entry name" value="FAD/NAD(P)-binding domain"/>
    <property type="match status" value="1"/>
</dbReference>
<comment type="caution">
    <text evidence="2">The sequence shown here is derived from an EMBL/GenBank/DDBJ whole genome shotgun (WGS) entry which is preliminary data.</text>
</comment>
<dbReference type="PANTHER" id="PTHR42877">
    <property type="entry name" value="L-ORNITHINE N(5)-MONOOXYGENASE-RELATED"/>
    <property type="match status" value="1"/>
</dbReference>
<evidence type="ECO:0000313" key="3">
    <source>
        <dbReference type="Proteomes" id="UP000730481"/>
    </source>
</evidence>
<gene>
    <name evidence="2" type="ORF">FBEOM_4274</name>
</gene>
<comment type="similarity">
    <text evidence="1">Belongs to the FAD-binding monooxygenase family.</text>
</comment>
<dbReference type="OrthoDB" id="74360at2759"/>
<keyword evidence="2" id="KW-0560">Oxidoreductase</keyword>
<keyword evidence="3" id="KW-1185">Reference proteome</keyword>
<reference evidence="2" key="2">
    <citation type="submission" date="2020-02" db="EMBL/GenBank/DDBJ databases">
        <title>Identification and distribution of gene clusters putatively required for synthesis of sphingolipid metabolism inhibitors in phylogenetically diverse species of the filamentous fungus Fusarium.</title>
        <authorList>
            <person name="Kim H.-S."/>
            <person name="Busman M."/>
            <person name="Brown D.W."/>
            <person name="Divon H."/>
            <person name="Uhlig S."/>
            <person name="Proctor R.H."/>
        </authorList>
    </citation>
    <scope>NUCLEOTIDE SEQUENCE</scope>
    <source>
        <strain evidence="2">NRRL 25174</strain>
    </source>
</reference>
<dbReference type="AlphaFoldDB" id="A0A9P5DY97"/>
<accession>A0A9P5DY97</accession>
<dbReference type="EMBL" id="PVQB02000175">
    <property type="protein sequence ID" value="KAF4341787.1"/>
    <property type="molecule type" value="Genomic_DNA"/>
</dbReference>
<protein>
    <submittedName>
        <fullName evidence="2">Sterigmatocystin biosynthesis monooxygenase stcW</fullName>
    </submittedName>
</protein>
<dbReference type="GO" id="GO:0004497">
    <property type="term" value="F:monooxygenase activity"/>
    <property type="evidence" value="ECO:0007669"/>
    <property type="project" value="UniProtKB-KW"/>
</dbReference>
<sequence length="151" mass="17186">MLKDSPGDQEEFKKDPSKLQAYRKSIKRRLNSLFLIFYSSTGHQRNTIKFFYDQIKIKIKDPKLLQGFTPEFIPRCHRVTPGDPFINPVQEPNIEVVFKGVAKLTEDGAIDTDGVERKVDAVVCATGFNIDLIPRFEVIGPNGLYISKVLE</sequence>
<reference evidence="2" key="1">
    <citation type="journal article" date="2017" name="Mycologia">
        <title>Fusarium algeriense, sp. nov., a novel toxigenic crown rot pathogen of durum wheat from Algeria is nested in the Fusarium burgessii species complex.</title>
        <authorList>
            <person name="Laraba I."/>
            <person name="Keddad A."/>
            <person name="Boureghda H."/>
            <person name="Abdallah N."/>
            <person name="Vaughan M.M."/>
            <person name="Proctor R.H."/>
            <person name="Busman M."/>
            <person name="O'Donnell K."/>
        </authorList>
    </citation>
    <scope>NUCLEOTIDE SEQUENCE</scope>
    <source>
        <strain evidence="2">NRRL 25174</strain>
    </source>
</reference>
<dbReference type="InterPro" id="IPR051209">
    <property type="entry name" value="FAD-bind_Monooxygenase_sf"/>
</dbReference>
<evidence type="ECO:0000256" key="1">
    <source>
        <dbReference type="ARBA" id="ARBA00010139"/>
    </source>
</evidence>
<keyword evidence="2" id="KW-0503">Monooxygenase</keyword>
<name>A0A9P5DY97_9HYPO</name>
<dbReference type="PANTHER" id="PTHR42877:SF1">
    <property type="entry name" value="FAD-BINDING MONOOXYGENASE STCW"/>
    <property type="match status" value="1"/>
</dbReference>
<dbReference type="Proteomes" id="UP000730481">
    <property type="component" value="Unassembled WGS sequence"/>
</dbReference>
<organism evidence="2 3">
    <name type="scientific">Fusarium beomiforme</name>
    <dbReference type="NCBI Taxonomy" id="44412"/>
    <lineage>
        <taxon>Eukaryota</taxon>
        <taxon>Fungi</taxon>
        <taxon>Dikarya</taxon>
        <taxon>Ascomycota</taxon>
        <taxon>Pezizomycotina</taxon>
        <taxon>Sordariomycetes</taxon>
        <taxon>Hypocreomycetidae</taxon>
        <taxon>Hypocreales</taxon>
        <taxon>Nectriaceae</taxon>
        <taxon>Fusarium</taxon>
        <taxon>Fusarium burgessii species complex</taxon>
    </lineage>
</organism>
<evidence type="ECO:0000313" key="2">
    <source>
        <dbReference type="EMBL" id="KAF4341787.1"/>
    </source>
</evidence>